<evidence type="ECO:0000313" key="7">
    <source>
        <dbReference type="EMBL" id="MBB4891749.1"/>
    </source>
</evidence>
<dbReference type="AlphaFoldDB" id="A0A7W7LKJ3"/>
<dbReference type="InterPro" id="IPR007213">
    <property type="entry name" value="Ppm1/Ppm2/Tcmp"/>
</dbReference>
<evidence type="ECO:0000256" key="5">
    <source>
        <dbReference type="ARBA" id="ARBA00022691"/>
    </source>
</evidence>
<comment type="similarity">
    <text evidence="2 6">Belongs to the UPF0677 family.</text>
</comment>
<dbReference type="Gene3D" id="3.40.50.150">
    <property type="entry name" value="Vaccinia Virus protein VP39"/>
    <property type="match status" value="1"/>
</dbReference>
<dbReference type="InterPro" id="IPR011610">
    <property type="entry name" value="SAM_mthyl_Trfase_ML2640-like"/>
</dbReference>
<evidence type="ECO:0000256" key="3">
    <source>
        <dbReference type="ARBA" id="ARBA00022603"/>
    </source>
</evidence>
<evidence type="ECO:0000313" key="8">
    <source>
        <dbReference type="Proteomes" id="UP000556084"/>
    </source>
</evidence>
<dbReference type="PANTHER" id="PTHR43619">
    <property type="entry name" value="S-ADENOSYL-L-METHIONINE-DEPENDENT METHYLTRANSFERASE YKTD-RELATED"/>
    <property type="match status" value="1"/>
</dbReference>
<keyword evidence="8" id="KW-1185">Reference proteome</keyword>
<proteinExistence type="inferred from homology"/>
<evidence type="ECO:0000256" key="1">
    <source>
        <dbReference type="ARBA" id="ARBA00003907"/>
    </source>
</evidence>
<accession>A0A7W7LKJ3</accession>
<dbReference type="GO" id="GO:0008168">
    <property type="term" value="F:methyltransferase activity"/>
    <property type="evidence" value="ECO:0007669"/>
    <property type="project" value="UniProtKB-UniRule"/>
</dbReference>
<reference evidence="7 8" key="1">
    <citation type="submission" date="2020-08" db="EMBL/GenBank/DDBJ databases">
        <title>Genomic Encyclopedia of Type Strains, Phase III (KMG-III): the genomes of soil and plant-associated and newly described type strains.</title>
        <authorList>
            <person name="Whitman W."/>
        </authorList>
    </citation>
    <scope>NUCLEOTIDE SEQUENCE [LARGE SCALE GENOMIC DNA]</scope>
    <source>
        <strain evidence="7 8">CECT 3266</strain>
    </source>
</reference>
<keyword evidence="5 6" id="KW-0949">S-adenosyl-L-methionine</keyword>
<name>A0A7W7LKJ3_9ACTN</name>
<dbReference type="GO" id="GO:0032259">
    <property type="term" value="P:methylation"/>
    <property type="evidence" value="ECO:0007669"/>
    <property type="project" value="UniProtKB-KW"/>
</dbReference>
<evidence type="ECO:0000256" key="2">
    <source>
        <dbReference type="ARBA" id="ARBA00008138"/>
    </source>
</evidence>
<organism evidence="7 8">
    <name type="scientific">Streptomyces olivoverticillatus</name>
    <dbReference type="NCBI Taxonomy" id="66427"/>
    <lineage>
        <taxon>Bacteria</taxon>
        <taxon>Bacillati</taxon>
        <taxon>Actinomycetota</taxon>
        <taxon>Actinomycetes</taxon>
        <taxon>Kitasatosporales</taxon>
        <taxon>Streptomycetaceae</taxon>
        <taxon>Streptomyces</taxon>
    </lineage>
</organism>
<comment type="function">
    <text evidence="1 6">Exhibits S-adenosyl-L-methionine-dependent methyltransferase activity.</text>
</comment>
<protein>
    <recommendedName>
        <fullName evidence="6">S-adenosyl-L-methionine-dependent methyltransferase</fullName>
        <ecNumber evidence="6">2.1.1.-</ecNumber>
    </recommendedName>
</protein>
<sequence length="272" mass="29333">MPCTLDPVARTARLTAALRARESARPDRLFDDPLAASLAGDTGRALLDEFGDVPAIAVRTRFYDDALTRLCTADDGPRQLVLVAAGMDSRAYRLDLPAGTTVFELDRPELLAVKETLLADAGAPPARCPRHPVAVDLAADWTGPLRAAGFRADRPTCWLAEGLTQYLEEPAVHGLFDRITALSAPGSTLLTDFVGRSMLDAPWARPMLGLLAEWGSPWHYGTDDPAPLFTGRDWQVEVTAFETVAADLGVRWPFTPALGTAGGSIVEARRRS</sequence>
<dbReference type="SUPFAM" id="SSF53335">
    <property type="entry name" value="S-adenosyl-L-methionine-dependent methyltransferases"/>
    <property type="match status" value="1"/>
</dbReference>
<dbReference type="PANTHER" id="PTHR43619:SF2">
    <property type="entry name" value="S-ADENOSYL-L-METHIONINE-DEPENDENT METHYLTRANSFERASES SUPERFAMILY PROTEIN"/>
    <property type="match status" value="1"/>
</dbReference>
<dbReference type="EC" id="2.1.1.-" evidence="6"/>
<gene>
    <name evidence="7" type="ORF">FHS39_000749</name>
</gene>
<dbReference type="NCBIfam" id="TIGR00027">
    <property type="entry name" value="mthyl_TIGR00027"/>
    <property type="match status" value="1"/>
</dbReference>
<dbReference type="Proteomes" id="UP000556084">
    <property type="component" value="Unassembled WGS sequence"/>
</dbReference>
<dbReference type="Pfam" id="PF04072">
    <property type="entry name" value="LCM"/>
    <property type="match status" value="1"/>
</dbReference>
<keyword evidence="4 7" id="KW-0808">Transferase</keyword>
<dbReference type="InterPro" id="IPR029063">
    <property type="entry name" value="SAM-dependent_MTases_sf"/>
</dbReference>
<dbReference type="EMBL" id="JACHJH010000001">
    <property type="protein sequence ID" value="MBB4891749.1"/>
    <property type="molecule type" value="Genomic_DNA"/>
</dbReference>
<evidence type="ECO:0000256" key="6">
    <source>
        <dbReference type="RuleBase" id="RU362030"/>
    </source>
</evidence>
<keyword evidence="3 6" id="KW-0489">Methyltransferase</keyword>
<comment type="caution">
    <text evidence="7">The sequence shown here is derived from an EMBL/GenBank/DDBJ whole genome shotgun (WGS) entry which is preliminary data.</text>
</comment>
<dbReference type="RefSeq" id="WP_184346270.1">
    <property type="nucleotide sequence ID" value="NZ_JACHJH010000001.1"/>
</dbReference>
<evidence type="ECO:0000256" key="4">
    <source>
        <dbReference type="ARBA" id="ARBA00022679"/>
    </source>
</evidence>